<evidence type="ECO:0000256" key="1">
    <source>
        <dbReference type="SAM" id="MobiDB-lite"/>
    </source>
</evidence>
<dbReference type="EMBL" id="MW865291">
    <property type="protein sequence ID" value="QZI86127.1"/>
    <property type="molecule type" value="Genomic_DNA"/>
</dbReference>
<evidence type="ECO:0008006" key="4">
    <source>
        <dbReference type="Google" id="ProtNLM"/>
    </source>
</evidence>
<proteinExistence type="predicted"/>
<keyword evidence="3" id="KW-1185">Reference proteome</keyword>
<evidence type="ECO:0000313" key="2">
    <source>
        <dbReference type="EMBL" id="QZI86127.1"/>
    </source>
</evidence>
<accession>A0AAE8C6D1</accession>
<dbReference type="Proteomes" id="UP000828465">
    <property type="component" value="Segment"/>
</dbReference>
<feature type="region of interest" description="Disordered" evidence="1">
    <location>
        <begin position="57"/>
        <end position="78"/>
    </location>
</feature>
<name>A0AAE8C6D1_9CAUD</name>
<gene>
    <name evidence="2" type="ORF">PODOV006v2_p0033</name>
</gene>
<sequence>MLINGVIIMSSKENCKSFVMGMRCQGYEGSEMCSNCPCFNKNATTTPANLERMRFYEDQNQPTEKRKPKASEQQVGGTHYTDMGIQPFEFTYANYGYIGLKAAVHTKVNKYLGRVKDNEVEQLKKARHCLDILIEKAELQ</sequence>
<reference evidence="2" key="1">
    <citation type="submission" date="2021-03" db="EMBL/GenBank/DDBJ databases">
        <title>Rapid evolution of virus immunity in the wild.</title>
        <authorList>
            <person name="Piel D."/>
            <person name="Bruto M."/>
            <person name="Labreuche Y."/>
            <person name="Blanquart F."/>
            <person name="Chenivesse S."/>
            <person name="Lepanse S."/>
            <person name="James A."/>
            <person name="Garcia Cruz R."/>
            <person name="Dubert J."/>
            <person name="Petton B."/>
            <person name="Lieberman E."/>
            <person name="Wegner M.K."/>
            <person name="Hussain F.A."/>
            <person name="Kauffman K.K."/>
            <person name="Polz M.F."/>
            <person name="Gandon S."/>
            <person name="Bikard D."/>
            <person name="Le Roux F."/>
        </authorList>
    </citation>
    <scope>NUCLEOTIDE SEQUENCE</scope>
</reference>
<protein>
    <recommendedName>
        <fullName evidence="4">DUF3310 domain-containing protein</fullName>
    </recommendedName>
</protein>
<organism evidence="2 3">
    <name type="scientific">Vibrio phage 15E36.1</name>
    <dbReference type="NCBI Taxonomy" id="2859290"/>
    <lineage>
        <taxon>Viruses</taxon>
        <taxon>Duplodnaviria</taxon>
        <taxon>Heunggongvirae</taxon>
        <taxon>Uroviricota</taxon>
        <taxon>Caudoviricetes</taxon>
        <taxon>Autographivirales</taxon>
        <taxon>Autosignataviridae</taxon>
        <taxon>Colwellvirinae</taxon>
        <taxon>Roscoffvirus</taxon>
        <taxon>Roscoffvirus rv15E36</taxon>
    </lineage>
</organism>
<evidence type="ECO:0000313" key="3">
    <source>
        <dbReference type="Proteomes" id="UP000828465"/>
    </source>
</evidence>